<reference evidence="3" key="1">
    <citation type="submission" date="2012-04" db="EMBL/GenBank/DDBJ databases">
        <authorList>
            <person name="Borisov I.G."/>
            <person name="Ivanikova N.V."/>
            <person name="Pinevich A.V."/>
        </authorList>
    </citation>
    <scope>NUCLEOTIDE SEQUENCE</scope>
    <source>
        <strain evidence="3">CALU 1027</strain>
    </source>
</reference>
<evidence type="ECO:0000256" key="2">
    <source>
        <dbReference type="ARBA" id="ARBA00022801"/>
    </source>
</evidence>
<comment type="similarity">
    <text evidence="1">Belongs to the 4-hydroxybenzoyl-CoA thioesterase family.</text>
</comment>
<dbReference type="OrthoDB" id="9800856at2"/>
<name>A0A0M2PQ39_PROHO</name>
<dbReference type="PROSITE" id="PS01328">
    <property type="entry name" value="4HBCOA_THIOESTERASE"/>
    <property type="match status" value="1"/>
</dbReference>
<dbReference type="EMBL" id="AJTX02000009">
    <property type="protein sequence ID" value="KKI98349.1"/>
    <property type="molecule type" value="Genomic_DNA"/>
</dbReference>
<dbReference type="RefSeq" id="WP_017711938.1">
    <property type="nucleotide sequence ID" value="NZ_KB235935.1"/>
</dbReference>
<evidence type="ECO:0000256" key="1">
    <source>
        <dbReference type="ARBA" id="ARBA00005953"/>
    </source>
</evidence>
<dbReference type="AlphaFoldDB" id="A0A0M2PQ39"/>
<dbReference type="InterPro" id="IPR029069">
    <property type="entry name" value="HotDog_dom_sf"/>
</dbReference>
<dbReference type="CDD" id="cd00586">
    <property type="entry name" value="4HBT"/>
    <property type="match status" value="1"/>
</dbReference>
<evidence type="ECO:0000313" key="3">
    <source>
        <dbReference type="EMBL" id="KKI98349.1"/>
    </source>
</evidence>
<dbReference type="Gene3D" id="3.10.129.10">
    <property type="entry name" value="Hotdog Thioesterase"/>
    <property type="match status" value="1"/>
</dbReference>
<keyword evidence="4" id="KW-1185">Reference proteome</keyword>
<protein>
    <submittedName>
        <fullName evidence="3">Uncharacterized protein</fullName>
    </submittedName>
</protein>
<evidence type="ECO:0000313" key="4">
    <source>
        <dbReference type="Proteomes" id="UP000034681"/>
    </source>
</evidence>
<dbReference type="SUPFAM" id="SSF54637">
    <property type="entry name" value="Thioesterase/thiol ester dehydrase-isomerase"/>
    <property type="match status" value="1"/>
</dbReference>
<dbReference type="Proteomes" id="UP000034681">
    <property type="component" value="Unassembled WGS sequence"/>
</dbReference>
<organism evidence="3 4">
    <name type="scientific">Prochlorothrix hollandica PCC 9006 = CALU 1027</name>
    <dbReference type="NCBI Taxonomy" id="317619"/>
    <lineage>
        <taxon>Bacteria</taxon>
        <taxon>Bacillati</taxon>
        <taxon>Cyanobacteriota</taxon>
        <taxon>Cyanophyceae</taxon>
        <taxon>Prochlorotrichales</taxon>
        <taxon>Prochlorotrichaceae</taxon>
        <taxon>Prochlorothrix</taxon>
    </lineage>
</organism>
<dbReference type="InterPro" id="IPR008272">
    <property type="entry name" value="HB-CoA_thioesterase_AS"/>
</dbReference>
<keyword evidence="2" id="KW-0378">Hydrolase</keyword>
<dbReference type="InterPro" id="IPR050563">
    <property type="entry name" value="4-hydroxybenzoyl-CoA_TE"/>
</dbReference>
<dbReference type="PANTHER" id="PTHR31793">
    <property type="entry name" value="4-HYDROXYBENZOYL-COA THIOESTERASE FAMILY MEMBER"/>
    <property type="match status" value="1"/>
</dbReference>
<gene>
    <name evidence="3" type="ORF">PROH_19515</name>
</gene>
<accession>A0A0M2PQ39</accession>
<dbReference type="GO" id="GO:0047617">
    <property type="term" value="F:fatty acyl-CoA hydrolase activity"/>
    <property type="evidence" value="ECO:0007669"/>
    <property type="project" value="TreeGrafter"/>
</dbReference>
<dbReference type="Pfam" id="PF13279">
    <property type="entry name" value="4HBT_2"/>
    <property type="match status" value="1"/>
</dbReference>
<dbReference type="eggNOG" id="COG0824">
    <property type="taxonomic scope" value="Bacteria"/>
</dbReference>
<sequence>MIHWYDYPVQVYPHHTDYAGVVWHGTYVQWLEQLRVQYLNHHGLSYPDLVAAGCELPVVAMALQYRRSLRHGQRAVLRGRILPPQGVRLLWEYELRSTTAPDSVLYLTAQVTLAPVNPTTGKVLRRLPPLFQAILTQATDPDRAEPAQIKDPKP</sequence>
<dbReference type="PANTHER" id="PTHR31793:SF37">
    <property type="entry name" value="ACYL-COA THIOESTER HYDROLASE YBGC"/>
    <property type="match status" value="1"/>
</dbReference>
<comment type="caution">
    <text evidence="3">The sequence shown here is derived from an EMBL/GenBank/DDBJ whole genome shotgun (WGS) entry which is preliminary data.</text>
</comment>
<proteinExistence type="inferred from homology"/>
<dbReference type="STRING" id="317619.GCA_000332315_01380"/>